<protein>
    <submittedName>
        <fullName evidence="2">Uncharacterized protein</fullName>
    </submittedName>
</protein>
<feature type="transmembrane region" description="Helical" evidence="1">
    <location>
        <begin position="152"/>
        <end position="171"/>
    </location>
</feature>
<evidence type="ECO:0000313" key="2">
    <source>
        <dbReference type="EMBL" id="CAE2233632.1"/>
    </source>
</evidence>
<dbReference type="EMBL" id="HBKQ01019111">
    <property type="protein sequence ID" value="CAE2233632.1"/>
    <property type="molecule type" value="Transcribed_RNA"/>
</dbReference>
<sequence length="580" mass="64437">MAIAAMGVIDISADIGEYLRALDAAPQWSRDMKRLREGRKAVFASALQSIICCWALLFASTVTVSQFTKGIDHRMVLILSGLSRLQAATFVYFISVKTPRWVGIYHSAGEKRVQAEVDEYELPALRFHVRWSVAQYFGFDFFLLLPFCGHPLSALLGVIGGFGLSTGIYYARRAPEERQATMALVMAFLLAAFSSLLFARGCNYIQVVWGKGRWMSEWVLAILSFTIWLSSISLSHRRMWHETEMLAMSERGFSAHDRDQRMPMSILYSHFIGSHVTLWMQSSRQLGHPRDSRQLGCIREGSNENKLTSPLNKGASPTTWELIKIRCSTTPSELGLNRGEVAIWVVVCLAYLFLVVVNIGATAQMKVVKENFHSVHEHLYGAINEGPVCAFNKVRGEIATFDDRQKARAAGYNVAHCGACGACSDWHNMGLQHTTRKYLAAESARCAKKSLIGGPDAVTKCLNEPPITFQGKCAECWTEDIICARNNCAFIFLQSNLINTVGNFQVGSDTITAATCEEAMCELVFVPCVGANRRRMNIQSTIQRPGDQQCGIVDVGDWDEVFGDDGVPTDSTRDSNSEEL</sequence>
<dbReference type="PANTHER" id="PTHR40535:SF1">
    <property type="entry name" value="CHROMOSOME UNDETERMINED SCAFFOLD_9, WHOLE GENOME SHOTGUN SEQUENCE"/>
    <property type="match status" value="1"/>
</dbReference>
<keyword evidence="1" id="KW-0472">Membrane</keyword>
<dbReference type="AlphaFoldDB" id="A0A7S4IM34"/>
<feature type="transmembrane region" description="Helical" evidence="1">
    <location>
        <begin position="183"/>
        <end position="206"/>
    </location>
</feature>
<feature type="transmembrane region" description="Helical" evidence="1">
    <location>
        <begin position="341"/>
        <end position="361"/>
    </location>
</feature>
<feature type="transmembrane region" description="Helical" evidence="1">
    <location>
        <begin position="218"/>
        <end position="240"/>
    </location>
</feature>
<name>A0A7S4IM34_9STRA</name>
<feature type="transmembrane region" description="Helical" evidence="1">
    <location>
        <begin position="41"/>
        <end position="64"/>
    </location>
</feature>
<proteinExistence type="predicted"/>
<organism evidence="2">
    <name type="scientific">Odontella aurita</name>
    <dbReference type="NCBI Taxonomy" id="265563"/>
    <lineage>
        <taxon>Eukaryota</taxon>
        <taxon>Sar</taxon>
        <taxon>Stramenopiles</taxon>
        <taxon>Ochrophyta</taxon>
        <taxon>Bacillariophyta</taxon>
        <taxon>Mediophyceae</taxon>
        <taxon>Biddulphiophycidae</taxon>
        <taxon>Eupodiscales</taxon>
        <taxon>Odontellaceae</taxon>
        <taxon>Odontella</taxon>
    </lineage>
</organism>
<reference evidence="2" key="1">
    <citation type="submission" date="2021-01" db="EMBL/GenBank/DDBJ databases">
        <authorList>
            <person name="Corre E."/>
            <person name="Pelletier E."/>
            <person name="Niang G."/>
            <person name="Scheremetjew M."/>
            <person name="Finn R."/>
            <person name="Kale V."/>
            <person name="Holt S."/>
            <person name="Cochrane G."/>
            <person name="Meng A."/>
            <person name="Brown T."/>
            <person name="Cohen L."/>
        </authorList>
    </citation>
    <scope>NUCLEOTIDE SEQUENCE</scope>
    <source>
        <strain evidence="2">Isolate 1302-5</strain>
    </source>
</reference>
<evidence type="ECO:0000256" key="1">
    <source>
        <dbReference type="SAM" id="Phobius"/>
    </source>
</evidence>
<dbReference type="PANTHER" id="PTHR40535">
    <property type="entry name" value="CHROMOSOME UNDETERMINED SCAFFOLD_9, WHOLE GENOME SHOTGUN SEQUENCE"/>
    <property type="match status" value="1"/>
</dbReference>
<keyword evidence="1" id="KW-1133">Transmembrane helix</keyword>
<keyword evidence="1" id="KW-0812">Transmembrane</keyword>
<accession>A0A7S4IM34</accession>
<gene>
    <name evidence="2" type="ORF">OAUR00152_LOCUS12940</name>
</gene>